<proteinExistence type="predicted"/>
<comment type="caution">
    <text evidence="1">The sequence shown here is derived from an EMBL/GenBank/DDBJ whole genome shotgun (WGS) entry which is preliminary data.</text>
</comment>
<name>A0ACC0P8R8_RHOML</name>
<sequence length="189" mass="20697">MVYSFKLYFSLLVSLVPWFLFISLSDARPNRKPTTTLINQICSQLIGNPSLCLQVLESDTRSAHADLRGLGKISIDIARKDAKQTSNLIASLEKEATNSSLKGRYDYCAELYRDAIEDLHGAGQILNKKVLSPLDISDFRVKASAASSGPNFCFEEGPANEPSKLKEALKKFKDLGEIVLVIGASLKSG</sequence>
<dbReference type="Proteomes" id="UP001062846">
    <property type="component" value="Chromosome 4"/>
</dbReference>
<reference evidence="1" key="1">
    <citation type="submission" date="2022-02" db="EMBL/GenBank/DDBJ databases">
        <title>Plant Genome Project.</title>
        <authorList>
            <person name="Zhang R.-G."/>
        </authorList>
    </citation>
    <scope>NUCLEOTIDE SEQUENCE</scope>
    <source>
        <strain evidence="1">AT1</strain>
    </source>
</reference>
<gene>
    <name evidence="1" type="ORF">RHMOL_Rhmol04G0378900</name>
</gene>
<keyword evidence="2" id="KW-1185">Reference proteome</keyword>
<protein>
    <submittedName>
        <fullName evidence="1">Uncharacterized protein</fullName>
    </submittedName>
</protein>
<accession>A0ACC0P8R8</accession>
<evidence type="ECO:0000313" key="2">
    <source>
        <dbReference type="Proteomes" id="UP001062846"/>
    </source>
</evidence>
<evidence type="ECO:0000313" key="1">
    <source>
        <dbReference type="EMBL" id="KAI8561910.1"/>
    </source>
</evidence>
<dbReference type="EMBL" id="CM046391">
    <property type="protein sequence ID" value="KAI8561910.1"/>
    <property type="molecule type" value="Genomic_DNA"/>
</dbReference>
<organism evidence="1 2">
    <name type="scientific">Rhododendron molle</name>
    <name type="common">Chinese azalea</name>
    <name type="synonym">Azalea mollis</name>
    <dbReference type="NCBI Taxonomy" id="49168"/>
    <lineage>
        <taxon>Eukaryota</taxon>
        <taxon>Viridiplantae</taxon>
        <taxon>Streptophyta</taxon>
        <taxon>Embryophyta</taxon>
        <taxon>Tracheophyta</taxon>
        <taxon>Spermatophyta</taxon>
        <taxon>Magnoliopsida</taxon>
        <taxon>eudicotyledons</taxon>
        <taxon>Gunneridae</taxon>
        <taxon>Pentapetalae</taxon>
        <taxon>asterids</taxon>
        <taxon>Ericales</taxon>
        <taxon>Ericaceae</taxon>
        <taxon>Ericoideae</taxon>
        <taxon>Rhodoreae</taxon>
        <taxon>Rhododendron</taxon>
    </lineage>
</organism>